<sequence>MDADASPSRRDPNALRWEALRAWVLEAGLARANLFYTCGVLAASMSISGAITWLAGRSVATALAATAVCVLSVAPLTGYVVLKLLYELERSRQTIRQLAITDELTGSFNRRHFREVGEVELLRARRYGTPLALILIDADHFKRVNDTHGHQCGDVLLREISLACRATLRSTDLLARLGGEELAVLLPQTDLAGALAMAERIRQEVARLALAWRDETVEATISLGVAALRPEMTSLDALLHEADVALYDAKRSGRNRVCGARWQTAAAGVAG</sequence>
<protein>
    <recommendedName>
        <fullName evidence="1">diguanylate cyclase</fullName>
        <ecNumber evidence="1">2.7.7.65</ecNumber>
    </recommendedName>
</protein>
<dbReference type="CDD" id="cd01949">
    <property type="entry name" value="GGDEF"/>
    <property type="match status" value="1"/>
</dbReference>
<dbReference type="KEGG" id="pbh:AAW51_3309"/>
<dbReference type="InterPro" id="IPR043128">
    <property type="entry name" value="Rev_trsase/Diguanyl_cyclase"/>
</dbReference>
<dbReference type="AlphaFoldDB" id="A0A0G3BTY7"/>
<keyword evidence="3" id="KW-0472">Membrane</keyword>
<gene>
    <name evidence="5" type="ORF">AAW51_3309</name>
</gene>
<proteinExistence type="predicted"/>
<dbReference type="InterPro" id="IPR029787">
    <property type="entry name" value="Nucleotide_cyclase"/>
</dbReference>
<organism evidence="5 6">
    <name type="scientific">Caldimonas brevitalea</name>
    <dbReference type="NCBI Taxonomy" id="413882"/>
    <lineage>
        <taxon>Bacteria</taxon>
        <taxon>Pseudomonadati</taxon>
        <taxon>Pseudomonadota</taxon>
        <taxon>Betaproteobacteria</taxon>
        <taxon>Burkholderiales</taxon>
        <taxon>Sphaerotilaceae</taxon>
        <taxon>Caldimonas</taxon>
    </lineage>
</organism>
<keyword evidence="3" id="KW-1133">Transmembrane helix</keyword>
<dbReference type="PROSITE" id="PS50887">
    <property type="entry name" value="GGDEF"/>
    <property type="match status" value="1"/>
</dbReference>
<evidence type="ECO:0000256" key="3">
    <source>
        <dbReference type="SAM" id="Phobius"/>
    </source>
</evidence>
<dbReference type="SMART" id="SM00267">
    <property type="entry name" value="GGDEF"/>
    <property type="match status" value="1"/>
</dbReference>
<evidence type="ECO:0000256" key="1">
    <source>
        <dbReference type="ARBA" id="ARBA00012528"/>
    </source>
</evidence>
<evidence type="ECO:0000256" key="2">
    <source>
        <dbReference type="ARBA" id="ARBA00034247"/>
    </source>
</evidence>
<dbReference type="FunFam" id="3.30.70.270:FF:000001">
    <property type="entry name" value="Diguanylate cyclase domain protein"/>
    <property type="match status" value="1"/>
</dbReference>
<keyword evidence="3" id="KW-0812">Transmembrane</keyword>
<dbReference type="EC" id="2.7.7.65" evidence="1"/>
<dbReference type="OrthoDB" id="9813903at2"/>
<feature type="transmembrane region" description="Helical" evidence="3">
    <location>
        <begin position="34"/>
        <end position="56"/>
    </location>
</feature>
<dbReference type="Gene3D" id="3.30.70.270">
    <property type="match status" value="1"/>
</dbReference>
<dbReference type="Proteomes" id="UP000035352">
    <property type="component" value="Chromosome"/>
</dbReference>
<dbReference type="RefSeq" id="WP_053013647.1">
    <property type="nucleotide sequence ID" value="NZ_CP011371.1"/>
</dbReference>
<comment type="catalytic activity">
    <reaction evidence="2">
        <text>2 GTP = 3',3'-c-di-GMP + 2 diphosphate</text>
        <dbReference type="Rhea" id="RHEA:24898"/>
        <dbReference type="ChEBI" id="CHEBI:33019"/>
        <dbReference type="ChEBI" id="CHEBI:37565"/>
        <dbReference type="ChEBI" id="CHEBI:58805"/>
        <dbReference type="EC" id="2.7.7.65"/>
    </reaction>
</comment>
<dbReference type="NCBIfam" id="TIGR00254">
    <property type="entry name" value="GGDEF"/>
    <property type="match status" value="1"/>
</dbReference>
<dbReference type="GO" id="GO:0052621">
    <property type="term" value="F:diguanylate cyclase activity"/>
    <property type="evidence" value="ECO:0007669"/>
    <property type="project" value="UniProtKB-EC"/>
</dbReference>
<dbReference type="PATRIC" id="fig|413882.6.peg.3452"/>
<evidence type="ECO:0000313" key="6">
    <source>
        <dbReference type="Proteomes" id="UP000035352"/>
    </source>
</evidence>
<dbReference type="SUPFAM" id="SSF55073">
    <property type="entry name" value="Nucleotide cyclase"/>
    <property type="match status" value="1"/>
</dbReference>
<feature type="transmembrane region" description="Helical" evidence="3">
    <location>
        <begin position="62"/>
        <end position="86"/>
    </location>
</feature>
<dbReference type="InterPro" id="IPR000160">
    <property type="entry name" value="GGDEF_dom"/>
</dbReference>
<dbReference type="EMBL" id="CP011371">
    <property type="protein sequence ID" value="AKJ30000.1"/>
    <property type="molecule type" value="Genomic_DNA"/>
</dbReference>
<dbReference type="PANTHER" id="PTHR45138:SF9">
    <property type="entry name" value="DIGUANYLATE CYCLASE DGCM-RELATED"/>
    <property type="match status" value="1"/>
</dbReference>
<dbReference type="PANTHER" id="PTHR45138">
    <property type="entry name" value="REGULATORY COMPONENTS OF SENSORY TRANSDUCTION SYSTEM"/>
    <property type="match status" value="1"/>
</dbReference>
<name>A0A0G3BTY7_9BURK</name>
<keyword evidence="6" id="KW-1185">Reference proteome</keyword>
<dbReference type="STRING" id="413882.AAW51_3309"/>
<evidence type="ECO:0000313" key="5">
    <source>
        <dbReference type="EMBL" id="AKJ30000.1"/>
    </source>
</evidence>
<feature type="domain" description="GGDEF" evidence="4">
    <location>
        <begin position="129"/>
        <end position="262"/>
    </location>
</feature>
<reference evidence="5 6" key="1">
    <citation type="submission" date="2015-05" db="EMBL/GenBank/DDBJ databases">
        <authorList>
            <person name="Tang B."/>
            <person name="Yu Y."/>
        </authorList>
    </citation>
    <scope>NUCLEOTIDE SEQUENCE [LARGE SCALE GENOMIC DNA]</scope>
    <source>
        <strain evidence="5 6">DSM 7029</strain>
    </source>
</reference>
<dbReference type="Pfam" id="PF00990">
    <property type="entry name" value="GGDEF"/>
    <property type="match status" value="1"/>
</dbReference>
<dbReference type="InterPro" id="IPR050469">
    <property type="entry name" value="Diguanylate_Cyclase"/>
</dbReference>
<evidence type="ECO:0000259" key="4">
    <source>
        <dbReference type="PROSITE" id="PS50887"/>
    </source>
</evidence>
<accession>A0A0G3BTY7</accession>